<dbReference type="Proteomes" id="UP001250214">
    <property type="component" value="Unassembled WGS sequence"/>
</dbReference>
<organism evidence="2 3">
    <name type="scientific">Lipingzhangella rawalii</name>
    <dbReference type="NCBI Taxonomy" id="2055835"/>
    <lineage>
        <taxon>Bacteria</taxon>
        <taxon>Bacillati</taxon>
        <taxon>Actinomycetota</taxon>
        <taxon>Actinomycetes</taxon>
        <taxon>Streptosporangiales</taxon>
        <taxon>Nocardiopsidaceae</taxon>
        <taxon>Lipingzhangella</taxon>
    </lineage>
</organism>
<proteinExistence type="predicted"/>
<gene>
    <name evidence="2" type="ORF">RIF23_18660</name>
</gene>
<comment type="caution">
    <text evidence="2">The sequence shown here is derived from an EMBL/GenBank/DDBJ whole genome shotgun (WGS) entry which is preliminary data.</text>
</comment>
<keyword evidence="3" id="KW-1185">Reference proteome</keyword>
<accession>A0ABU2HBX6</accession>
<dbReference type="RefSeq" id="WP_310913882.1">
    <property type="nucleotide sequence ID" value="NZ_JAVLVT010000010.1"/>
</dbReference>
<evidence type="ECO:0000313" key="3">
    <source>
        <dbReference type="Proteomes" id="UP001250214"/>
    </source>
</evidence>
<name>A0ABU2HBX6_9ACTN</name>
<dbReference type="EMBL" id="JAVLVT010000010">
    <property type="protein sequence ID" value="MDS1272315.1"/>
    <property type="molecule type" value="Genomic_DNA"/>
</dbReference>
<dbReference type="InterPro" id="IPR007060">
    <property type="entry name" value="FtsL/DivIC"/>
</dbReference>
<feature type="coiled-coil region" evidence="1">
    <location>
        <begin position="26"/>
        <end position="53"/>
    </location>
</feature>
<protein>
    <submittedName>
        <fullName evidence="2">Septum formation initiator family protein</fullName>
    </submittedName>
</protein>
<keyword evidence="1" id="KW-0175">Coiled coil</keyword>
<sequence length="132" mass="15023">MTSRAAILALVVCAITLSLAYPLREYIAQRSELAELREEQAAYQERIADLEQRRDQLDDPEHIERIARERLHYHYPDEDTYVVLDPDGTAAEDDEEDSGRPWYTVLWDSVLAADTAEGPEGSIPDAEPPPRE</sequence>
<evidence type="ECO:0000313" key="2">
    <source>
        <dbReference type="EMBL" id="MDS1272315.1"/>
    </source>
</evidence>
<reference evidence="3" key="1">
    <citation type="submission" date="2023-07" db="EMBL/GenBank/DDBJ databases">
        <title>Novel species in the genus Lipingzhangella isolated from Sambhar Salt Lake.</title>
        <authorList>
            <person name="Jiya N."/>
            <person name="Kajale S."/>
            <person name="Sharma A."/>
        </authorList>
    </citation>
    <scope>NUCLEOTIDE SEQUENCE [LARGE SCALE GENOMIC DNA]</scope>
    <source>
        <strain evidence="3">LS1_29</strain>
    </source>
</reference>
<evidence type="ECO:0000256" key="1">
    <source>
        <dbReference type="SAM" id="Coils"/>
    </source>
</evidence>
<dbReference type="Pfam" id="PF04977">
    <property type="entry name" value="DivIC"/>
    <property type="match status" value="1"/>
</dbReference>